<dbReference type="EMBL" id="FJ625861">
    <property type="protein sequence ID" value="ACN23818.1"/>
    <property type="molecule type" value="Genomic_DNA"/>
</dbReference>
<evidence type="ECO:0000256" key="4">
    <source>
        <dbReference type="ARBA" id="ARBA00022643"/>
    </source>
</evidence>
<reference evidence="7" key="1">
    <citation type="journal article" date="2010" name="PLoS ONE">
        <title>Phylogenetic Evidence for Lateral Gene Transfer in the Intestine of Marine Iguanas.</title>
        <authorList>
            <person name="Nelson D.M."/>
            <person name="Cann I.K.O."/>
            <person name="Altermann E."/>
            <person name="Mackie R.I."/>
        </authorList>
    </citation>
    <scope>NUCLEOTIDE SEQUENCE</scope>
</reference>
<dbReference type="Gene3D" id="3.40.109.10">
    <property type="entry name" value="NADH Oxidase"/>
    <property type="match status" value="1"/>
</dbReference>
<dbReference type="InterPro" id="IPR029479">
    <property type="entry name" value="Nitroreductase"/>
</dbReference>
<dbReference type="GO" id="GO:0016491">
    <property type="term" value="F:oxidoreductase activity"/>
    <property type="evidence" value="ECO:0007669"/>
    <property type="project" value="UniProtKB-KW"/>
</dbReference>
<evidence type="ECO:0000313" key="7">
    <source>
        <dbReference type="EMBL" id="ACN23818.1"/>
    </source>
</evidence>
<dbReference type="InterPro" id="IPR000415">
    <property type="entry name" value="Nitroreductase-like"/>
</dbReference>
<dbReference type="SUPFAM" id="SSF55469">
    <property type="entry name" value="FMN-dependent nitroreductase-like"/>
    <property type="match status" value="1"/>
</dbReference>
<sequence>MRDATQRRELYMDFAQLEKARYSLRKFSERPVEQEKLDLVLEAARCAPTAHNKQPQRVFVFKSAEALEKADACAACHFHSPLLLAVAYKEEEAWTRDTVDGKNHGEIDAAIAVTQMMLQAADLGLGTTYVGMFGPQALLAAFPEMAGCTPIALLPIGYPAEGAHPARLHEDRIPMEDMVTVL</sequence>
<organism evidence="7">
    <name type="scientific">Clostridium sp. enrichment culture clone 7-14</name>
    <dbReference type="NCBI Taxonomy" id="598552"/>
    <lineage>
        <taxon>Bacteria</taxon>
        <taxon>Bacillati</taxon>
        <taxon>Bacillota</taxon>
        <taxon>Clostridia</taxon>
        <taxon>Eubacteriales</taxon>
        <taxon>Clostridiaceae</taxon>
        <taxon>Clostridium</taxon>
        <taxon>environmental samples</taxon>
    </lineage>
</organism>
<name>C0KTD2_9CLOT</name>
<protein>
    <submittedName>
        <fullName evidence="7">Nitroreductase family protein</fullName>
    </submittedName>
</protein>
<keyword evidence="4" id="KW-0288">FMN</keyword>
<keyword evidence="5" id="KW-0560">Oxidoreductase</keyword>
<dbReference type="CDD" id="cd20609">
    <property type="entry name" value="nitroreductase"/>
    <property type="match status" value="1"/>
</dbReference>
<evidence type="ECO:0000256" key="3">
    <source>
        <dbReference type="ARBA" id="ARBA00022630"/>
    </source>
</evidence>
<feature type="domain" description="Nitroreductase" evidence="6">
    <location>
        <begin position="79"/>
        <end position="158"/>
    </location>
</feature>
<comment type="similarity">
    <text evidence="2">Belongs to the nitroreductase family.</text>
</comment>
<dbReference type="AlphaFoldDB" id="C0KTD2"/>
<evidence type="ECO:0000256" key="1">
    <source>
        <dbReference type="ARBA" id="ARBA00001917"/>
    </source>
</evidence>
<dbReference type="Pfam" id="PF00881">
    <property type="entry name" value="Nitroreductase"/>
    <property type="match status" value="2"/>
</dbReference>
<dbReference type="PANTHER" id="PTHR43673:SF2">
    <property type="entry name" value="NITROREDUCTASE"/>
    <property type="match status" value="1"/>
</dbReference>
<keyword evidence="3" id="KW-0285">Flavoprotein</keyword>
<evidence type="ECO:0000256" key="5">
    <source>
        <dbReference type="ARBA" id="ARBA00023002"/>
    </source>
</evidence>
<proteinExistence type="inferred from homology"/>
<accession>C0KTD2</accession>
<dbReference type="PANTHER" id="PTHR43673">
    <property type="entry name" value="NAD(P)H NITROREDUCTASE YDGI-RELATED"/>
    <property type="match status" value="1"/>
</dbReference>
<feature type="domain" description="Nitroreductase" evidence="6">
    <location>
        <begin position="19"/>
        <end position="72"/>
    </location>
</feature>
<comment type="cofactor">
    <cofactor evidence="1">
        <name>FMN</name>
        <dbReference type="ChEBI" id="CHEBI:58210"/>
    </cofactor>
</comment>
<evidence type="ECO:0000259" key="6">
    <source>
        <dbReference type="Pfam" id="PF00881"/>
    </source>
</evidence>
<evidence type="ECO:0000256" key="2">
    <source>
        <dbReference type="ARBA" id="ARBA00007118"/>
    </source>
</evidence>